<dbReference type="PROSITE" id="PS00548">
    <property type="entry name" value="RIBOSOMAL_S3"/>
    <property type="match status" value="1"/>
</dbReference>
<comment type="similarity">
    <text evidence="1 8 9">Belongs to the universal ribosomal protein uS3 family.</text>
</comment>
<dbReference type="GO" id="GO:0022627">
    <property type="term" value="C:cytosolic small ribosomal subunit"/>
    <property type="evidence" value="ECO:0007669"/>
    <property type="project" value="TreeGrafter"/>
</dbReference>
<dbReference type="Gene3D" id="3.30.300.20">
    <property type="match status" value="1"/>
</dbReference>
<evidence type="ECO:0000313" key="11">
    <source>
        <dbReference type="EMBL" id="RDB31384.1"/>
    </source>
</evidence>
<dbReference type="Pfam" id="PF07650">
    <property type="entry name" value="KH_2"/>
    <property type="match status" value="1"/>
</dbReference>
<dbReference type="FunFam" id="3.30.300.20:FF:000001">
    <property type="entry name" value="30S ribosomal protein S3"/>
    <property type="match status" value="1"/>
</dbReference>
<dbReference type="OrthoDB" id="9806396at2"/>
<dbReference type="EMBL" id="QQBG01000017">
    <property type="protein sequence ID" value="RDB31384.1"/>
    <property type="molecule type" value="Genomic_DNA"/>
</dbReference>
<dbReference type="RefSeq" id="WP_114544437.1">
    <property type="nucleotide sequence ID" value="NZ_QQBG01000017.1"/>
</dbReference>
<dbReference type="GO" id="GO:0006412">
    <property type="term" value="P:translation"/>
    <property type="evidence" value="ECO:0007669"/>
    <property type="project" value="UniProtKB-UniRule"/>
</dbReference>
<evidence type="ECO:0000256" key="5">
    <source>
        <dbReference type="ARBA" id="ARBA00023274"/>
    </source>
</evidence>
<dbReference type="HAMAP" id="MF_01309_B">
    <property type="entry name" value="Ribosomal_uS3_B"/>
    <property type="match status" value="1"/>
</dbReference>
<organism evidence="11 12">
    <name type="scientific">Candidatus Similichlamydia laticola</name>
    <dbReference type="NCBI Taxonomy" id="2170265"/>
    <lineage>
        <taxon>Bacteria</taxon>
        <taxon>Pseudomonadati</taxon>
        <taxon>Chlamydiota</taxon>
        <taxon>Chlamydiia</taxon>
        <taxon>Parachlamydiales</taxon>
        <taxon>Candidatus Parilichlamydiaceae</taxon>
        <taxon>Candidatus Similichlamydia</taxon>
    </lineage>
</organism>
<keyword evidence="12" id="KW-1185">Reference proteome</keyword>
<keyword evidence="5 8" id="KW-0687">Ribonucleoprotein</keyword>
<dbReference type="Proteomes" id="UP000253816">
    <property type="component" value="Unassembled WGS sequence"/>
</dbReference>
<dbReference type="InterPro" id="IPR015946">
    <property type="entry name" value="KH_dom-like_a/b"/>
</dbReference>
<evidence type="ECO:0000256" key="2">
    <source>
        <dbReference type="ARBA" id="ARBA00022730"/>
    </source>
</evidence>
<dbReference type="GO" id="GO:0003729">
    <property type="term" value="F:mRNA binding"/>
    <property type="evidence" value="ECO:0007669"/>
    <property type="project" value="UniProtKB-UniRule"/>
</dbReference>
<reference evidence="11 12" key="1">
    <citation type="submission" date="2018-07" db="EMBL/GenBank/DDBJ databases">
        <title>Comparative genomics of the Candidatus Parilichlamydiaceae reveals evidence of convergent evolution and genome reduction in the phylum Chlamydiae.</title>
        <authorList>
            <person name="Taylor-Brown A."/>
            <person name="Polkinghorne A."/>
        </authorList>
    </citation>
    <scope>NUCLEOTIDE SEQUENCE [LARGE SCALE GENOMIC DNA]</scope>
    <source>
        <strain evidence="11 12">Hat2</strain>
    </source>
</reference>
<dbReference type="SUPFAM" id="SSF54814">
    <property type="entry name" value="Prokaryotic type KH domain (KH-domain type II)"/>
    <property type="match status" value="1"/>
</dbReference>
<dbReference type="Gene3D" id="3.30.1140.32">
    <property type="entry name" value="Ribosomal protein S3, C-terminal domain"/>
    <property type="match status" value="1"/>
</dbReference>
<comment type="function">
    <text evidence="6 8">Binds the lower part of the 30S subunit head. Binds mRNA in the 70S ribosome, positioning it for translation.</text>
</comment>
<dbReference type="Pfam" id="PF00189">
    <property type="entry name" value="Ribosomal_S3_C"/>
    <property type="match status" value="1"/>
</dbReference>
<evidence type="ECO:0000256" key="7">
    <source>
        <dbReference type="ARBA" id="ARBA00035257"/>
    </source>
</evidence>
<dbReference type="InterPro" id="IPR009019">
    <property type="entry name" value="KH_sf_prok-type"/>
</dbReference>
<dbReference type="SUPFAM" id="SSF54821">
    <property type="entry name" value="Ribosomal protein S3 C-terminal domain"/>
    <property type="match status" value="1"/>
</dbReference>
<dbReference type="InterPro" id="IPR001351">
    <property type="entry name" value="Ribosomal_uS3_C"/>
</dbReference>
<evidence type="ECO:0000313" key="12">
    <source>
        <dbReference type="Proteomes" id="UP000253816"/>
    </source>
</evidence>
<dbReference type="PANTHER" id="PTHR11760">
    <property type="entry name" value="30S/40S RIBOSOMAL PROTEIN S3"/>
    <property type="match status" value="1"/>
</dbReference>
<evidence type="ECO:0000256" key="6">
    <source>
        <dbReference type="ARBA" id="ARBA00024998"/>
    </source>
</evidence>
<dbReference type="InterPro" id="IPR004044">
    <property type="entry name" value="KH_dom_type_2"/>
</dbReference>
<keyword evidence="4 8" id="KW-0689">Ribosomal protein</keyword>
<accession>A0A369KHY8</accession>
<comment type="subunit">
    <text evidence="8">Part of the 30S ribosomal subunit. Forms a tight complex with proteins S10 and S14.</text>
</comment>
<keyword evidence="3 8" id="KW-0694">RNA-binding</keyword>
<dbReference type="PANTHER" id="PTHR11760:SF19">
    <property type="entry name" value="SMALL RIBOSOMAL SUBUNIT PROTEIN US3C"/>
    <property type="match status" value="1"/>
</dbReference>
<dbReference type="InterPro" id="IPR005704">
    <property type="entry name" value="Ribosomal_uS3_bac-typ"/>
</dbReference>
<dbReference type="InterPro" id="IPR036419">
    <property type="entry name" value="Ribosomal_S3_C_sf"/>
</dbReference>
<dbReference type="NCBIfam" id="TIGR01009">
    <property type="entry name" value="rpsC_bact"/>
    <property type="match status" value="1"/>
</dbReference>
<dbReference type="CDD" id="cd02412">
    <property type="entry name" value="KH-II_30S_S3"/>
    <property type="match status" value="1"/>
</dbReference>
<evidence type="ECO:0000256" key="4">
    <source>
        <dbReference type="ARBA" id="ARBA00022980"/>
    </source>
</evidence>
<protein>
    <recommendedName>
        <fullName evidence="7 8">Small ribosomal subunit protein uS3</fullName>
    </recommendedName>
</protein>
<dbReference type="GO" id="GO:0003735">
    <property type="term" value="F:structural constituent of ribosome"/>
    <property type="evidence" value="ECO:0007669"/>
    <property type="project" value="InterPro"/>
</dbReference>
<dbReference type="InterPro" id="IPR004087">
    <property type="entry name" value="KH_dom"/>
</dbReference>
<dbReference type="InterPro" id="IPR018280">
    <property type="entry name" value="Ribosomal_uS3_CS"/>
</dbReference>
<evidence type="ECO:0000256" key="3">
    <source>
        <dbReference type="ARBA" id="ARBA00022884"/>
    </source>
</evidence>
<name>A0A369KHY8_9BACT</name>
<gene>
    <name evidence="8" type="primary">rpsC</name>
    <name evidence="11" type="ORF">HAT2_00511</name>
</gene>
<dbReference type="SMART" id="SM00322">
    <property type="entry name" value="KH"/>
    <property type="match status" value="1"/>
</dbReference>
<sequence length="224" mass="24801">MGQKGKPKGFRLAIRKNWDSVWFSDKSNFGALLLQDIQLRKLLRSKSCCQGSSRIVIRRMGERIEIIIHTARPGLVIGKKGSEIDATREELSRLTGKEVSLSLEEIKQPDLDATLVAEGIARMIERRISHKRAMKRHIQVAMDAGAVGIKVQVAGRLGGAEIARVEWYLEGSLPLHTLRCDIDYACVRAMTVYGAIGVQVWINRGEDVPSGVLPAFDVEKGRGA</sequence>
<dbReference type="GO" id="GO:0019843">
    <property type="term" value="F:rRNA binding"/>
    <property type="evidence" value="ECO:0007669"/>
    <property type="project" value="UniProtKB-UniRule"/>
</dbReference>
<dbReference type="InterPro" id="IPR057258">
    <property type="entry name" value="Ribosomal_uS3"/>
</dbReference>
<feature type="domain" description="KH type-2" evidence="10">
    <location>
        <begin position="39"/>
        <end position="107"/>
    </location>
</feature>
<dbReference type="AlphaFoldDB" id="A0A369KHY8"/>
<evidence type="ECO:0000256" key="9">
    <source>
        <dbReference type="RuleBase" id="RU003624"/>
    </source>
</evidence>
<evidence type="ECO:0000256" key="1">
    <source>
        <dbReference type="ARBA" id="ARBA00010761"/>
    </source>
</evidence>
<evidence type="ECO:0000256" key="8">
    <source>
        <dbReference type="HAMAP-Rule" id="MF_01309"/>
    </source>
</evidence>
<proteinExistence type="inferred from homology"/>
<evidence type="ECO:0000259" key="10">
    <source>
        <dbReference type="PROSITE" id="PS50823"/>
    </source>
</evidence>
<comment type="caution">
    <text evidence="11">The sequence shown here is derived from an EMBL/GenBank/DDBJ whole genome shotgun (WGS) entry which is preliminary data.</text>
</comment>
<keyword evidence="2 8" id="KW-0699">rRNA-binding</keyword>
<dbReference type="PROSITE" id="PS50823">
    <property type="entry name" value="KH_TYPE_2"/>
    <property type="match status" value="1"/>
</dbReference>